<dbReference type="Gene3D" id="2.60.40.2630">
    <property type="match status" value="1"/>
</dbReference>
<gene>
    <name evidence="1" type="ORF">NMU02_11865</name>
</gene>
<dbReference type="Proteomes" id="UP001205603">
    <property type="component" value="Unassembled WGS sequence"/>
</dbReference>
<dbReference type="Gene3D" id="2.60.40.2620">
    <property type="entry name" value="Fimbrillin-like"/>
    <property type="match status" value="1"/>
</dbReference>
<keyword evidence="2" id="KW-1185">Reference proteome</keyword>
<evidence type="ECO:0000313" key="2">
    <source>
        <dbReference type="Proteomes" id="UP001205603"/>
    </source>
</evidence>
<evidence type="ECO:0000313" key="1">
    <source>
        <dbReference type="EMBL" id="MCP9612788.1"/>
    </source>
</evidence>
<dbReference type="CDD" id="cd13121">
    <property type="entry name" value="BF2867_like_C"/>
    <property type="match status" value="1"/>
</dbReference>
<name>A0ABT1MM26_9BACT</name>
<reference evidence="1 2" key="1">
    <citation type="submission" date="2022-07" db="EMBL/GenBank/DDBJ databases">
        <title>Fecal culturing of patients with breast cancer.</title>
        <authorList>
            <person name="Teng N.M.Y."/>
            <person name="Kiu R."/>
            <person name="Evans R."/>
            <person name="Baker D.J."/>
            <person name="Zenner C."/>
            <person name="Robinson S.D."/>
            <person name="Hall L.J."/>
        </authorList>
    </citation>
    <scope>NUCLEOTIDE SEQUENCE [LARGE SCALE GENOMIC DNA]</scope>
    <source>
        <strain evidence="1 2">LH1063</strain>
    </source>
</reference>
<dbReference type="CDD" id="cd13120">
    <property type="entry name" value="BF2867_like_N"/>
    <property type="match status" value="1"/>
</dbReference>
<sequence length="314" mass="33391">MKFNSLFALAITATFVACSNDNDPKPISYGEMKLTNSIKELAVMRSTGDLTTIQDTKILANQAVGIFIDEIVSDGQNVSTPLQYTNEQLTAGADGMLTPTGDGIYFPITGNSVSIYAYQPYNAAWNDKETAQQFAVQSTQNTEASIANSDLLYGNIASVSNTGSTTDIKFGHKLTKIIYSFTAGTGFNADDLNSATITIKNTKLKTSVIVKGGNMTDITADNDATDIIVKSETDTHLTGSAIIIPQTVAAGTQFMEVALKSGGKLYFKLDAEKVFAGGYKYTYNITVNPSGLTLSSSQVDGWNDGGSDNGTAEM</sequence>
<dbReference type="InterPro" id="IPR025049">
    <property type="entry name" value="Mfa-like_1"/>
</dbReference>
<accession>A0ABT1MM26</accession>
<dbReference type="RefSeq" id="WP_255028145.1">
    <property type="nucleotide sequence ID" value="NZ_JANDHW010000014.1"/>
</dbReference>
<proteinExistence type="predicted"/>
<organism evidence="1 2">
    <name type="scientific">Coprobacter tertius</name>
    <dbReference type="NCBI Taxonomy" id="2944915"/>
    <lineage>
        <taxon>Bacteria</taxon>
        <taxon>Pseudomonadati</taxon>
        <taxon>Bacteroidota</taxon>
        <taxon>Bacteroidia</taxon>
        <taxon>Bacteroidales</taxon>
        <taxon>Barnesiellaceae</taxon>
        <taxon>Coprobacter</taxon>
    </lineage>
</organism>
<dbReference type="Pfam" id="PF13149">
    <property type="entry name" value="Mfa_like_1"/>
    <property type="match status" value="1"/>
</dbReference>
<comment type="caution">
    <text evidence="1">The sequence shown here is derived from an EMBL/GenBank/DDBJ whole genome shotgun (WGS) entry which is preliminary data.</text>
</comment>
<dbReference type="PROSITE" id="PS51257">
    <property type="entry name" value="PROKAR_LIPOPROTEIN"/>
    <property type="match status" value="1"/>
</dbReference>
<dbReference type="EMBL" id="JANDHW010000014">
    <property type="protein sequence ID" value="MCP9612788.1"/>
    <property type="molecule type" value="Genomic_DNA"/>
</dbReference>
<dbReference type="InterPro" id="IPR042278">
    <property type="entry name" value="Mfa-like_1_N"/>
</dbReference>
<protein>
    <submittedName>
        <fullName evidence="1">Fimbrillin family protein</fullName>
    </submittedName>
</protein>